<protein>
    <recommendedName>
        <fullName evidence="7">Phosphatidylinositol N-acetylglucosaminyltransferase subunit GPI19</fullName>
        <ecNumber evidence="7">2.4.1.198</ecNumber>
    </recommendedName>
</protein>
<dbReference type="EMBL" id="LT598457">
    <property type="protein sequence ID" value="SCU94459.1"/>
    <property type="molecule type" value="Genomic_DNA"/>
</dbReference>
<evidence type="ECO:0000256" key="8">
    <source>
        <dbReference type="SAM" id="Phobius"/>
    </source>
</evidence>
<comment type="similarity">
    <text evidence="7">Belongs to the GPI19 family.</text>
</comment>
<dbReference type="AlphaFoldDB" id="A0A1G4JU54"/>
<accession>A0A1G4JU54</accession>
<dbReference type="UniPathway" id="UPA00196"/>
<dbReference type="GO" id="GO:0006506">
    <property type="term" value="P:GPI anchor biosynthetic process"/>
    <property type="evidence" value="ECO:0007669"/>
    <property type="project" value="UniProtKB-UniPathway"/>
</dbReference>
<keyword evidence="5 8" id="KW-1133">Transmembrane helix</keyword>
<proteinExistence type="inferred from homology"/>
<dbReference type="GO" id="GO:0017176">
    <property type="term" value="F:phosphatidylinositol N-acetylglucosaminyltransferase activity"/>
    <property type="evidence" value="ECO:0007669"/>
    <property type="project" value="UniProtKB-UniRule"/>
</dbReference>
<evidence type="ECO:0000259" key="9">
    <source>
        <dbReference type="Pfam" id="PF08510"/>
    </source>
</evidence>
<keyword evidence="3 7" id="KW-0337">GPI-anchor biosynthesis</keyword>
<comment type="pathway">
    <text evidence="2 7">Glycolipid biosynthesis; glycosylphosphatidylinositol-anchor biosynthesis.</text>
</comment>
<dbReference type="STRING" id="1266660.A0A1G4JU54"/>
<organism evidence="10 11">
    <name type="scientific">Lachancea dasiensis</name>
    <dbReference type="NCBI Taxonomy" id="1072105"/>
    <lineage>
        <taxon>Eukaryota</taxon>
        <taxon>Fungi</taxon>
        <taxon>Dikarya</taxon>
        <taxon>Ascomycota</taxon>
        <taxon>Saccharomycotina</taxon>
        <taxon>Saccharomycetes</taxon>
        <taxon>Saccharomycetales</taxon>
        <taxon>Saccharomycetaceae</taxon>
        <taxon>Lachancea</taxon>
    </lineage>
</organism>
<keyword evidence="11" id="KW-1185">Reference proteome</keyword>
<evidence type="ECO:0000256" key="4">
    <source>
        <dbReference type="ARBA" id="ARBA00022692"/>
    </source>
</evidence>
<evidence type="ECO:0000256" key="5">
    <source>
        <dbReference type="ARBA" id="ARBA00022989"/>
    </source>
</evidence>
<dbReference type="PIRSF" id="PIRSF008765">
    <property type="entry name" value="PIG-P_GPI19"/>
    <property type="match status" value="1"/>
</dbReference>
<name>A0A1G4JU54_9SACH</name>
<feature type="transmembrane region" description="Helical" evidence="8">
    <location>
        <begin position="62"/>
        <end position="82"/>
    </location>
</feature>
<comment type="function">
    <text evidence="7">Part of the complex catalyzing the transfer of N-acetylglucosamine from UDP-N-acetylglucosamine to phosphatidylinositol, the first step of GPI biosynthesis.</text>
</comment>
<keyword evidence="7" id="KW-0808">Transferase</keyword>
<evidence type="ECO:0000256" key="7">
    <source>
        <dbReference type="PIRNR" id="PIRNR008765"/>
    </source>
</evidence>
<gene>
    <name evidence="10" type="ORF">LADA_0G08658G</name>
</gene>
<feature type="domain" description="PIG-P" evidence="9">
    <location>
        <begin position="7"/>
        <end position="141"/>
    </location>
</feature>
<keyword evidence="6 7" id="KW-0472">Membrane</keyword>
<evidence type="ECO:0000313" key="11">
    <source>
        <dbReference type="Proteomes" id="UP000190274"/>
    </source>
</evidence>
<dbReference type="InterPro" id="IPR052263">
    <property type="entry name" value="GPI_Anchor_Biosynth"/>
</dbReference>
<feature type="transmembrane region" description="Helical" evidence="8">
    <location>
        <begin position="12"/>
        <end position="32"/>
    </location>
</feature>
<evidence type="ECO:0000313" key="10">
    <source>
        <dbReference type="EMBL" id="SCU94459.1"/>
    </source>
</evidence>
<comment type="subunit">
    <text evidence="7">Component of the phosphatidylinositol N-acetylglucosaminyltransferase (GPI-GlcNAc transferase) complex.</text>
</comment>
<evidence type="ECO:0000256" key="2">
    <source>
        <dbReference type="ARBA" id="ARBA00004687"/>
    </source>
</evidence>
<comment type="catalytic activity">
    <reaction evidence="7">
        <text>a 1,2-diacyl-sn-glycero-3-phospho-(1D-myo-inositol) + UDP-N-acetyl-alpha-D-glucosamine = a 6-(N-acetyl-alpha-D-glucosaminyl)-1-(1,2-diacyl-sn-glycero-3-phospho)-1D-myo-inositol + UDP + H(+)</text>
        <dbReference type="Rhea" id="RHEA:14789"/>
        <dbReference type="ChEBI" id="CHEBI:15378"/>
        <dbReference type="ChEBI" id="CHEBI:57265"/>
        <dbReference type="ChEBI" id="CHEBI:57705"/>
        <dbReference type="ChEBI" id="CHEBI:57880"/>
        <dbReference type="ChEBI" id="CHEBI:58223"/>
        <dbReference type="EC" id="2.4.1.198"/>
    </reaction>
</comment>
<dbReference type="InterPro" id="IPR016542">
    <property type="entry name" value="PIG-P_GPI19"/>
</dbReference>
<evidence type="ECO:0000256" key="1">
    <source>
        <dbReference type="ARBA" id="ARBA00004141"/>
    </source>
</evidence>
<dbReference type="Proteomes" id="UP000190274">
    <property type="component" value="Chromosome G"/>
</dbReference>
<dbReference type="OrthoDB" id="690928at2759"/>
<dbReference type="PANTHER" id="PTHR46346">
    <property type="entry name" value="PHOSPHATIDYLINOSITOL N-ACETYLGLUCOSAMINYLTRANSFERASE SUBUNIT P"/>
    <property type="match status" value="1"/>
</dbReference>
<keyword evidence="4 8" id="KW-0812">Transmembrane</keyword>
<dbReference type="PANTHER" id="PTHR46346:SF1">
    <property type="entry name" value="PHOSPHATIDYLINOSITOL N-ACETYLGLUCOSAMINYLTRANSFERASE SUBUNIT P"/>
    <property type="match status" value="1"/>
</dbReference>
<reference evidence="11" key="1">
    <citation type="submission" date="2016-03" db="EMBL/GenBank/DDBJ databases">
        <authorList>
            <person name="Devillers H."/>
        </authorList>
    </citation>
    <scope>NUCLEOTIDE SEQUENCE [LARGE SCALE GENOMIC DNA]</scope>
</reference>
<dbReference type="Pfam" id="PF08510">
    <property type="entry name" value="PIG-P"/>
    <property type="match status" value="1"/>
</dbReference>
<evidence type="ECO:0000256" key="6">
    <source>
        <dbReference type="ARBA" id="ARBA00023136"/>
    </source>
</evidence>
<comment type="subcellular location">
    <subcellularLocation>
        <location evidence="7">Endoplasmic reticulum membrane</location>
    </subcellularLocation>
    <subcellularLocation>
        <location evidence="1">Membrane</location>
        <topology evidence="1">Multi-pass membrane protein</topology>
    </subcellularLocation>
</comment>
<keyword evidence="7" id="KW-0256">Endoplasmic reticulum</keyword>
<evidence type="ECO:0000256" key="3">
    <source>
        <dbReference type="ARBA" id="ARBA00022502"/>
    </source>
</evidence>
<dbReference type="EC" id="2.4.1.198" evidence="7"/>
<sequence length="144" mass="16542">MQEAHLSREYFGFSQFFAVTFLLGFIIFWSLLPDLSIYQSDDSKNELFTFVHELVNLLPQRAWIIVINCVILMGMLFIYLGLLSYNEDVLTAPLDDLTTVTDSRANVVPCSTHEEFLQKYAFQETSGVLDVPITEVCKLLYGRQ</sequence>
<dbReference type="GO" id="GO:0000506">
    <property type="term" value="C:glycosylphosphatidylinositol-N-acetylglucosaminyltransferase (GPI-GnT) complex"/>
    <property type="evidence" value="ECO:0007669"/>
    <property type="project" value="EnsemblFungi"/>
</dbReference>
<dbReference type="InterPro" id="IPR013717">
    <property type="entry name" value="PIG-P"/>
</dbReference>